<dbReference type="SMART" id="SM00862">
    <property type="entry name" value="Trans_reg_C"/>
    <property type="match status" value="1"/>
</dbReference>
<dbReference type="InterPro" id="IPR016032">
    <property type="entry name" value="Sig_transdc_resp-reg_C-effctor"/>
</dbReference>
<dbReference type="InterPro" id="IPR001789">
    <property type="entry name" value="Sig_transdc_resp-reg_receiver"/>
</dbReference>
<dbReference type="RefSeq" id="WP_184673910.1">
    <property type="nucleotide sequence ID" value="NZ_BAABAI010000028.1"/>
</dbReference>
<evidence type="ECO:0000256" key="7">
    <source>
        <dbReference type="PROSITE-ProRule" id="PRU01091"/>
    </source>
</evidence>
<dbReference type="PROSITE" id="PS51755">
    <property type="entry name" value="OMPR_PHOB"/>
    <property type="match status" value="1"/>
</dbReference>
<feature type="domain" description="OmpR/PhoB-type" evidence="9">
    <location>
        <begin position="130"/>
        <end position="228"/>
    </location>
</feature>
<dbReference type="SUPFAM" id="SSF52172">
    <property type="entry name" value="CheY-like"/>
    <property type="match status" value="1"/>
</dbReference>
<dbReference type="InterPro" id="IPR011006">
    <property type="entry name" value="CheY-like_superfamily"/>
</dbReference>
<comment type="caution">
    <text evidence="10">The sequence shown here is derived from an EMBL/GenBank/DDBJ whole genome shotgun (WGS) entry which is preliminary data.</text>
</comment>
<evidence type="ECO:0000256" key="2">
    <source>
        <dbReference type="ARBA" id="ARBA00023012"/>
    </source>
</evidence>
<dbReference type="CDD" id="cd17574">
    <property type="entry name" value="REC_OmpR"/>
    <property type="match status" value="1"/>
</dbReference>
<keyword evidence="5" id="KW-0804">Transcription</keyword>
<dbReference type="Gene3D" id="3.40.50.2300">
    <property type="match status" value="1"/>
</dbReference>
<evidence type="ECO:0000259" key="9">
    <source>
        <dbReference type="PROSITE" id="PS51755"/>
    </source>
</evidence>
<dbReference type="Gene3D" id="6.10.250.690">
    <property type="match status" value="1"/>
</dbReference>
<feature type="domain" description="Response regulatory" evidence="8">
    <location>
        <begin position="3"/>
        <end position="116"/>
    </location>
</feature>
<keyword evidence="11" id="KW-1185">Reference proteome</keyword>
<accession>A0A7W7T8C0</accession>
<dbReference type="PANTHER" id="PTHR48111">
    <property type="entry name" value="REGULATOR OF RPOS"/>
    <property type="match status" value="1"/>
</dbReference>
<protein>
    <submittedName>
        <fullName evidence="10">DNA-binding response OmpR family regulator</fullName>
    </submittedName>
</protein>
<sequence>MSAVLVVEDEPDIAMVLRVLLTRAGHEVLLAGDGKSGLRLVHETRPELVLLDIGLPAMDGWTVLERIRDVSDVPVMLLTAHGQETDKVRGLRGGADDYMTKPFSNGELLARIEALLRRAGQQQAPAEPADQVYDDGTVRVDHMSRRVYLEGAEVTLNATDYGLLTMFTRHRGSVLSAGQLLATVWKDHSGLGTERVKFAILRLRRRLGWTADTSPIKAIPKMGYRYDPPRR</sequence>
<dbReference type="CDD" id="cd00383">
    <property type="entry name" value="trans_reg_C"/>
    <property type="match status" value="1"/>
</dbReference>
<dbReference type="FunFam" id="3.40.50.2300:FF:000001">
    <property type="entry name" value="DNA-binding response regulator PhoB"/>
    <property type="match status" value="1"/>
</dbReference>
<proteinExistence type="predicted"/>
<dbReference type="Pfam" id="PF00072">
    <property type="entry name" value="Response_reg"/>
    <property type="match status" value="1"/>
</dbReference>
<dbReference type="EMBL" id="JACHJS010000001">
    <property type="protein sequence ID" value="MBB4968395.1"/>
    <property type="molecule type" value="Genomic_DNA"/>
</dbReference>
<dbReference type="GO" id="GO:0000156">
    <property type="term" value="F:phosphorelay response regulator activity"/>
    <property type="evidence" value="ECO:0007669"/>
    <property type="project" value="TreeGrafter"/>
</dbReference>
<evidence type="ECO:0000313" key="10">
    <source>
        <dbReference type="EMBL" id="MBB4968395.1"/>
    </source>
</evidence>
<dbReference type="SMART" id="SM00448">
    <property type="entry name" value="REC"/>
    <property type="match status" value="1"/>
</dbReference>
<organism evidence="10 11">
    <name type="scientific">Saccharothrix violaceirubra</name>
    <dbReference type="NCBI Taxonomy" id="413306"/>
    <lineage>
        <taxon>Bacteria</taxon>
        <taxon>Bacillati</taxon>
        <taxon>Actinomycetota</taxon>
        <taxon>Actinomycetes</taxon>
        <taxon>Pseudonocardiales</taxon>
        <taxon>Pseudonocardiaceae</taxon>
        <taxon>Saccharothrix</taxon>
    </lineage>
</organism>
<evidence type="ECO:0000256" key="3">
    <source>
        <dbReference type="ARBA" id="ARBA00023015"/>
    </source>
</evidence>
<dbReference type="InterPro" id="IPR039420">
    <property type="entry name" value="WalR-like"/>
</dbReference>
<evidence type="ECO:0000256" key="6">
    <source>
        <dbReference type="PROSITE-ProRule" id="PRU00169"/>
    </source>
</evidence>
<dbReference type="AlphaFoldDB" id="A0A7W7T8C0"/>
<dbReference type="Gene3D" id="1.10.10.10">
    <property type="entry name" value="Winged helix-like DNA-binding domain superfamily/Winged helix DNA-binding domain"/>
    <property type="match status" value="1"/>
</dbReference>
<evidence type="ECO:0000313" key="11">
    <source>
        <dbReference type="Proteomes" id="UP000542674"/>
    </source>
</evidence>
<dbReference type="PANTHER" id="PTHR48111:SF1">
    <property type="entry name" value="TWO-COMPONENT RESPONSE REGULATOR ORR33"/>
    <property type="match status" value="1"/>
</dbReference>
<evidence type="ECO:0000256" key="5">
    <source>
        <dbReference type="ARBA" id="ARBA00023163"/>
    </source>
</evidence>
<keyword evidence="4 7" id="KW-0238">DNA-binding</keyword>
<evidence type="ECO:0000259" key="8">
    <source>
        <dbReference type="PROSITE" id="PS50110"/>
    </source>
</evidence>
<dbReference type="PROSITE" id="PS50110">
    <property type="entry name" value="RESPONSE_REGULATORY"/>
    <property type="match status" value="1"/>
</dbReference>
<dbReference type="GO" id="GO:0000976">
    <property type="term" value="F:transcription cis-regulatory region binding"/>
    <property type="evidence" value="ECO:0007669"/>
    <property type="project" value="TreeGrafter"/>
</dbReference>
<evidence type="ECO:0000256" key="4">
    <source>
        <dbReference type="ARBA" id="ARBA00023125"/>
    </source>
</evidence>
<dbReference type="SUPFAM" id="SSF46894">
    <property type="entry name" value="C-terminal effector domain of the bipartite response regulators"/>
    <property type="match status" value="1"/>
</dbReference>
<dbReference type="GO" id="GO:0006355">
    <property type="term" value="P:regulation of DNA-templated transcription"/>
    <property type="evidence" value="ECO:0007669"/>
    <property type="project" value="InterPro"/>
</dbReference>
<dbReference type="Pfam" id="PF00486">
    <property type="entry name" value="Trans_reg_C"/>
    <property type="match status" value="1"/>
</dbReference>
<dbReference type="Proteomes" id="UP000542674">
    <property type="component" value="Unassembled WGS sequence"/>
</dbReference>
<reference evidence="10 11" key="1">
    <citation type="submission" date="2020-08" db="EMBL/GenBank/DDBJ databases">
        <title>Sequencing the genomes of 1000 actinobacteria strains.</title>
        <authorList>
            <person name="Klenk H.-P."/>
        </authorList>
    </citation>
    <scope>NUCLEOTIDE SEQUENCE [LARGE SCALE GENOMIC DNA]</scope>
    <source>
        <strain evidence="10 11">DSM 45084</strain>
    </source>
</reference>
<keyword evidence="2" id="KW-0902">Two-component regulatory system</keyword>
<dbReference type="GO" id="GO:0005829">
    <property type="term" value="C:cytosol"/>
    <property type="evidence" value="ECO:0007669"/>
    <property type="project" value="TreeGrafter"/>
</dbReference>
<feature type="DNA-binding region" description="OmpR/PhoB-type" evidence="7">
    <location>
        <begin position="130"/>
        <end position="228"/>
    </location>
</feature>
<gene>
    <name evidence="10" type="ORF">F4559_005754</name>
</gene>
<name>A0A7W7T8C0_9PSEU</name>
<dbReference type="InterPro" id="IPR036388">
    <property type="entry name" value="WH-like_DNA-bd_sf"/>
</dbReference>
<dbReference type="InterPro" id="IPR001867">
    <property type="entry name" value="OmpR/PhoB-type_DNA-bd"/>
</dbReference>
<keyword evidence="3" id="KW-0805">Transcription regulation</keyword>
<evidence type="ECO:0000256" key="1">
    <source>
        <dbReference type="ARBA" id="ARBA00022553"/>
    </source>
</evidence>
<dbReference type="GO" id="GO:0032993">
    <property type="term" value="C:protein-DNA complex"/>
    <property type="evidence" value="ECO:0007669"/>
    <property type="project" value="TreeGrafter"/>
</dbReference>
<keyword evidence="1 6" id="KW-0597">Phosphoprotein</keyword>
<feature type="modified residue" description="4-aspartylphosphate" evidence="6">
    <location>
        <position position="52"/>
    </location>
</feature>